<comment type="caution">
    <text evidence="1">The sequence shown here is derived from an EMBL/GenBank/DDBJ whole genome shotgun (WGS) entry which is preliminary data.</text>
</comment>
<gene>
    <name evidence="1" type="ORF">CPELLU_LOCUS12494</name>
</gene>
<feature type="non-terminal residue" evidence="1">
    <location>
        <position position="48"/>
    </location>
</feature>
<dbReference type="EMBL" id="CAJVQA010012164">
    <property type="protein sequence ID" value="CAG8714186.1"/>
    <property type="molecule type" value="Genomic_DNA"/>
</dbReference>
<name>A0A9N9I0K8_9GLOM</name>
<proteinExistence type="predicted"/>
<organism evidence="1 2">
    <name type="scientific">Cetraspora pellucida</name>
    <dbReference type="NCBI Taxonomy" id="1433469"/>
    <lineage>
        <taxon>Eukaryota</taxon>
        <taxon>Fungi</taxon>
        <taxon>Fungi incertae sedis</taxon>
        <taxon>Mucoromycota</taxon>
        <taxon>Glomeromycotina</taxon>
        <taxon>Glomeromycetes</taxon>
        <taxon>Diversisporales</taxon>
        <taxon>Gigasporaceae</taxon>
        <taxon>Cetraspora</taxon>
    </lineage>
</organism>
<accession>A0A9N9I0K8</accession>
<keyword evidence="2" id="KW-1185">Reference proteome</keyword>
<dbReference type="AlphaFoldDB" id="A0A9N9I0K8"/>
<sequence length="48" mass="5662">MRRLGSDMIKNWKGCNENWKKNQKEAKLNIWDGAQEKIGKGAMKRLEK</sequence>
<protein>
    <submittedName>
        <fullName evidence="1">14623_t:CDS:1</fullName>
    </submittedName>
</protein>
<evidence type="ECO:0000313" key="1">
    <source>
        <dbReference type="EMBL" id="CAG8714186.1"/>
    </source>
</evidence>
<reference evidence="1" key="1">
    <citation type="submission" date="2021-06" db="EMBL/GenBank/DDBJ databases">
        <authorList>
            <person name="Kallberg Y."/>
            <person name="Tangrot J."/>
            <person name="Rosling A."/>
        </authorList>
    </citation>
    <scope>NUCLEOTIDE SEQUENCE</scope>
    <source>
        <strain evidence="1">FL966</strain>
    </source>
</reference>
<evidence type="ECO:0000313" key="2">
    <source>
        <dbReference type="Proteomes" id="UP000789759"/>
    </source>
</evidence>
<dbReference type="Proteomes" id="UP000789759">
    <property type="component" value="Unassembled WGS sequence"/>
</dbReference>